<reference evidence="1 2" key="1">
    <citation type="submission" date="2019-11" db="EMBL/GenBank/DDBJ databases">
        <title>Description of Pedobacter sp. LMG 31462T.</title>
        <authorList>
            <person name="Carlier A."/>
            <person name="Qi S."/>
            <person name="Vandamme P."/>
        </authorList>
    </citation>
    <scope>NUCLEOTIDE SEQUENCE [LARGE SCALE GENOMIC DNA]</scope>
    <source>
        <strain evidence="1 2">LMG 31462</strain>
    </source>
</reference>
<evidence type="ECO:0008006" key="3">
    <source>
        <dbReference type="Google" id="ProtNLM"/>
    </source>
</evidence>
<dbReference type="EMBL" id="WNXC01000002">
    <property type="protein sequence ID" value="MBB2149156.1"/>
    <property type="molecule type" value="Genomic_DNA"/>
</dbReference>
<sequence>MNFIEEVKSYEDICKILNLDPNLEPDVSAYDDEDKDAAVSIFRLWKANKAAWNGEVIDWNNFSQRKYEVWCDLSDEAGSGSGFSSFDYFYDHGCSFVGARLVWPSYEIGRHLVKIMEQDFINMMKIPKK</sequence>
<gene>
    <name evidence="1" type="ORF">GM920_09575</name>
</gene>
<comment type="caution">
    <text evidence="1">The sequence shown here is derived from an EMBL/GenBank/DDBJ whole genome shotgun (WGS) entry which is preliminary data.</text>
</comment>
<dbReference type="RefSeq" id="WP_182956275.1">
    <property type="nucleotide sequence ID" value="NZ_WNXC01000002.1"/>
</dbReference>
<accession>A0ABR6EVE1</accession>
<proteinExistence type="predicted"/>
<organism evidence="1 2">
    <name type="scientific">Pedobacter gandavensis</name>
    <dbReference type="NCBI Taxonomy" id="2679963"/>
    <lineage>
        <taxon>Bacteria</taxon>
        <taxon>Pseudomonadati</taxon>
        <taxon>Bacteroidota</taxon>
        <taxon>Sphingobacteriia</taxon>
        <taxon>Sphingobacteriales</taxon>
        <taxon>Sphingobacteriaceae</taxon>
        <taxon>Pedobacter</taxon>
    </lineage>
</organism>
<evidence type="ECO:0000313" key="2">
    <source>
        <dbReference type="Proteomes" id="UP000636110"/>
    </source>
</evidence>
<evidence type="ECO:0000313" key="1">
    <source>
        <dbReference type="EMBL" id="MBB2149156.1"/>
    </source>
</evidence>
<keyword evidence="2" id="KW-1185">Reference proteome</keyword>
<name>A0ABR6EVE1_9SPHI</name>
<protein>
    <recommendedName>
        <fullName evidence="3">Phage protein</fullName>
    </recommendedName>
</protein>
<dbReference type="Proteomes" id="UP000636110">
    <property type="component" value="Unassembled WGS sequence"/>
</dbReference>